<accession>A0A429ZRK1</accession>
<organism evidence="2 3">
    <name type="scientific">Vagococcus bubulae</name>
    <dbReference type="NCBI Taxonomy" id="1977868"/>
    <lineage>
        <taxon>Bacteria</taxon>
        <taxon>Bacillati</taxon>
        <taxon>Bacillota</taxon>
        <taxon>Bacilli</taxon>
        <taxon>Lactobacillales</taxon>
        <taxon>Enterococcaceae</taxon>
        <taxon>Vagococcus</taxon>
    </lineage>
</organism>
<dbReference type="Proteomes" id="UP000288490">
    <property type="component" value="Unassembled WGS sequence"/>
</dbReference>
<keyword evidence="3" id="KW-1185">Reference proteome</keyword>
<feature type="transmembrane region" description="Helical" evidence="1">
    <location>
        <begin position="37"/>
        <end position="64"/>
    </location>
</feature>
<gene>
    <name evidence="2" type="ORF">CBF36_00630</name>
</gene>
<proteinExistence type="predicted"/>
<evidence type="ECO:0000256" key="1">
    <source>
        <dbReference type="SAM" id="Phobius"/>
    </source>
</evidence>
<keyword evidence="1" id="KW-1133">Transmembrane helix</keyword>
<evidence type="ECO:0000313" key="2">
    <source>
        <dbReference type="EMBL" id="RST96269.1"/>
    </source>
</evidence>
<feature type="transmembrane region" description="Helical" evidence="1">
    <location>
        <begin position="106"/>
        <end position="125"/>
    </location>
</feature>
<sequence length="135" mass="15594">MKKFITALSLIIIGTILSFSFFEKSLHVKPVDNQPNWYLWLYLLGMGLMMGRVIVGVKGLFGYLSQKTTFPFYQSLTYFALGGVTFAATYNGLMQVELLNFLIDPYFLLFLFSLAILAWALILLINELFDYYKKR</sequence>
<keyword evidence="1" id="KW-0812">Transmembrane</keyword>
<name>A0A429ZRK1_9ENTE</name>
<dbReference type="EMBL" id="NGJT01000001">
    <property type="protein sequence ID" value="RST96269.1"/>
    <property type="molecule type" value="Genomic_DNA"/>
</dbReference>
<dbReference type="RefSeq" id="WP_125955699.1">
    <property type="nucleotide sequence ID" value="NZ_NGJT01000001.1"/>
</dbReference>
<protein>
    <submittedName>
        <fullName evidence="2">Uncharacterized protein</fullName>
    </submittedName>
</protein>
<comment type="caution">
    <text evidence="2">The sequence shown here is derived from an EMBL/GenBank/DDBJ whole genome shotgun (WGS) entry which is preliminary data.</text>
</comment>
<reference evidence="2 3" key="1">
    <citation type="submission" date="2017-05" db="EMBL/GenBank/DDBJ databases">
        <title>Vagococcus spp. assemblies.</title>
        <authorList>
            <person name="Gulvik C.A."/>
        </authorList>
    </citation>
    <scope>NUCLEOTIDE SEQUENCE [LARGE SCALE GENOMIC DNA]</scope>
    <source>
        <strain evidence="2 3">SS1994</strain>
    </source>
</reference>
<feature type="transmembrane region" description="Helical" evidence="1">
    <location>
        <begin position="76"/>
        <end position="94"/>
    </location>
</feature>
<keyword evidence="1" id="KW-0472">Membrane</keyword>
<dbReference type="OrthoDB" id="2200288at2"/>
<dbReference type="AlphaFoldDB" id="A0A429ZRK1"/>
<evidence type="ECO:0000313" key="3">
    <source>
        <dbReference type="Proteomes" id="UP000288490"/>
    </source>
</evidence>